<sequence>MADRLSNRDWAILRSVQQHQLMTVDQIHVLHFADLAPTSGPRIARRTLARLRAMAILGTLHRRIGGVRAGSNGLVHYVDDIGNRLLARDSGTAIRRRKHEPTERFMDHRLAIASTHVELAAAAQSSALDLLRCDLEPPAWRRYVGLGGARLVLKPDLYVETAASGSEFVDAWFIEIDLGTESIPTVLKKCREYEAYRRTGTEQDRSDGAFPIVIWSMSARDPAVAERRRTALRTAIAADRTLTDALFRIVAPKQLSLLIQKGGDT</sequence>
<proteinExistence type="predicted"/>
<evidence type="ECO:0000313" key="1">
    <source>
        <dbReference type="EMBL" id="MFH5207861.1"/>
    </source>
</evidence>
<evidence type="ECO:0000313" key="2">
    <source>
        <dbReference type="Proteomes" id="UP001609175"/>
    </source>
</evidence>
<dbReference type="Pfam" id="PF13814">
    <property type="entry name" value="Replic_Relax"/>
    <property type="match status" value="1"/>
</dbReference>
<organism evidence="1 2">
    <name type="scientific">Antrihabitans spumae</name>
    <dbReference type="NCBI Taxonomy" id="3373370"/>
    <lineage>
        <taxon>Bacteria</taxon>
        <taxon>Bacillati</taxon>
        <taxon>Actinomycetota</taxon>
        <taxon>Actinomycetes</taxon>
        <taxon>Mycobacteriales</taxon>
        <taxon>Nocardiaceae</taxon>
        <taxon>Antrihabitans</taxon>
    </lineage>
</organism>
<reference evidence="1 2" key="1">
    <citation type="submission" date="2024-10" db="EMBL/GenBank/DDBJ databases">
        <authorList>
            <person name="Riesco R."/>
        </authorList>
    </citation>
    <scope>NUCLEOTIDE SEQUENCE [LARGE SCALE GENOMIC DNA]</scope>
    <source>
        <strain evidence="1 2">NCIMB 15449</strain>
    </source>
</reference>
<dbReference type="RefSeq" id="WP_395113299.1">
    <property type="nucleotide sequence ID" value="NZ_JBIMSO010000030.1"/>
</dbReference>
<dbReference type="InterPro" id="IPR025855">
    <property type="entry name" value="Replic_Relax"/>
</dbReference>
<gene>
    <name evidence="1" type="ORF">ACHIPZ_06485</name>
</gene>
<comment type="caution">
    <text evidence="1">The sequence shown here is derived from an EMBL/GenBank/DDBJ whole genome shotgun (WGS) entry which is preliminary data.</text>
</comment>
<name>A0ABW7JIR1_9NOCA</name>
<accession>A0ABW7JIR1</accession>
<protein>
    <submittedName>
        <fullName evidence="1">Replication-relaxation family protein</fullName>
    </submittedName>
</protein>
<dbReference type="Proteomes" id="UP001609175">
    <property type="component" value="Unassembled WGS sequence"/>
</dbReference>
<dbReference type="EMBL" id="JBIMSO010000030">
    <property type="protein sequence ID" value="MFH5207861.1"/>
    <property type="molecule type" value="Genomic_DNA"/>
</dbReference>